<dbReference type="GO" id="GO:0006808">
    <property type="term" value="P:regulation of nitrogen utilization"/>
    <property type="evidence" value="ECO:0007669"/>
    <property type="project" value="UniProtKB-UniRule"/>
</dbReference>
<dbReference type="EC" id="2.7.7.59" evidence="7"/>
<evidence type="ECO:0000313" key="11">
    <source>
        <dbReference type="Proteomes" id="UP000037507"/>
    </source>
</evidence>
<evidence type="ECO:0000256" key="3">
    <source>
        <dbReference type="ARBA" id="ARBA00022737"/>
    </source>
</evidence>
<proteinExistence type="inferred from homology"/>
<dbReference type="Gene3D" id="1.10.3210.10">
    <property type="entry name" value="Hypothetical protein af1432"/>
    <property type="match status" value="1"/>
</dbReference>
<dbReference type="InterPro" id="IPR013546">
    <property type="entry name" value="PII_UdlTrfase/GS_AdlTrfase"/>
</dbReference>
<evidence type="ECO:0000256" key="2">
    <source>
        <dbReference type="ARBA" id="ARBA00022695"/>
    </source>
</evidence>
<dbReference type="NCBIfam" id="NF002837">
    <property type="entry name" value="PRK03059.1"/>
    <property type="match status" value="1"/>
</dbReference>
<dbReference type="GO" id="GO:0008081">
    <property type="term" value="F:phosphoric diester hydrolase activity"/>
    <property type="evidence" value="ECO:0007669"/>
    <property type="project" value="UniProtKB-UniRule"/>
</dbReference>
<dbReference type="EMBL" id="LFYT02000002">
    <property type="protein sequence ID" value="PVE44269.1"/>
    <property type="molecule type" value="Genomic_DNA"/>
</dbReference>
<dbReference type="InterPro" id="IPR003607">
    <property type="entry name" value="HD/PDEase_dom"/>
</dbReference>
<keyword evidence="3" id="KW-0677">Repeat</keyword>
<dbReference type="InterPro" id="IPR010043">
    <property type="entry name" value="UTase/UR"/>
</dbReference>
<dbReference type="CDD" id="cd00077">
    <property type="entry name" value="HDc"/>
    <property type="match status" value="1"/>
</dbReference>
<keyword evidence="4 7" id="KW-0378">Hydrolase</keyword>
<dbReference type="Gene3D" id="3.30.70.260">
    <property type="match status" value="1"/>
</dbReference>
<dbReference type="PIRSF" id="PIRSF006288">
    <property type="entry name" value="PII_uridyltransf"/>
    <property type="match status" value="1"/>
</dbReference>
<comment type="domain">
    <text evidence="7">Has four distinct domains: an N-terminal nucleotidyltransferase (NT) domain responsible for UTase activity, a central HD domain that encodes UR activity, and two C-terminal ACT domains that seem to have a role in glutamine sensing.</text>
</comment>
<evidence type="ECO:0000313" key="10">
    <source>
        <dbReference type="EMBL" id="PVE44269.1"/>
    </source>
</evidence>
<evidence type="ECO:0000259" key="8">
    <source>
        <dbReference type="PROSITE" id="PS51671"/>
    </source>
</evidence>
<evidence type="ECO:0000256" key="6">
    <source>
        <dbReference type="ARBA" id="ARBA00023268"/>
    </source>
</evidence>
<dbReference type="Proteomes" id="UP000037507">
    <property type="component" value="Unassembled WGS sequence"/>
</dbReference>
<comment type="caution">
    <text evidence="7">Lacks conserved residue(s) required for the propagation of feature annotation.</text>
</comment>
<keyword evidence="11" id="KW-1185">Reference proteome</keyword>
<comment type="caution">
    <text evidence="10">The sequence shown here is derived from an EMBL/GenBank/DDBJ whole genome shotgun (WGS) entry which is preliminary data.</text>
</comment>
<dbReference type="InterPro" id="IPR006674">
    <property type="entry name" value="HD_domain"/>
</dbReference>
<feature type="region of interest" description="Uridylyltransferase" evidence="7">
    <location>
        <begin position="1"/>
        <end position="348"/>
    </location>
</feature>
<evidence type="ECO:0000256" key="7">
    <source>
        <dbReference type="HAMAP-Rule" id="MF_00277"/>
    </source>
</evidence>
<evidence type="ECO:0000256" key="4">
    <source>
        <dbReference type="ARBA" id="ARBA00022801"/>
    </source>
</evidence>
<comment type="function">
    <text evidence="7">Modifies, by uridylylation and deuridylylation, the PII regulatory proteins (GlnB and homologs), in response to the nitrogen status of the cell that GlnD senses through the glutamine level. Under low glutamine levels, catalyzes the conversion of the PII proteins and UTP to PII-UMP and PPi, while under higher glutamine levels, GlnD hydrolyzes PII-UMP to PII and UMP (deuridylylation). Thus, controls uridylylation state and activity of the PII proteins, and plays an important role in the regulation of nitrogen metabolism.</text>
</comment>
<dbReference type="CDD" id="cd04900">
    <property type="entry name" value="ACT_UUR-like_1"/>
    <property type="match status" value="1"/>
</dbReference>
<gene>
    <name evidence="7" type="primary">glnD</name>
    <name evidence="10" type="ORF">H663_002120</name>
</gene>
<evidence type="ECO:0000256" key="5">
    <source>
        <dbReference type="ARBA" id="ARBA00022842"/>
    </source>
</evidence>
<dbReference type="InterPro" id="IPR045865">
    <property type="entry name" value="ACT-like_dom_sf"/>
</dbReference>
<dbReference type="NCBIfam" id="TIGR01693">
    <property type="entry name" value="UTase_glnD"/>
    <property type="match status" value="1"/>
</dbReference>
<dbReference type="AlphaFoldDB" id="A0A2T7UHU4"/>
<dbReference type="PROSITE" id="PS51671">
    <property type="entry name" value="ACT"/>
    <property type="match status" value="2"/>
</dbReference>
<dbReference type="CDD" id="cd04899">
    <property type="entry name" value="ACT_ACR-UUR-like_2"/>
    <property type="match status" value="1"/>
</dbReference>
<dbReference type="SMART" id="SM00471">
    <property type="entry name" value="HDc"/>
    <property type="match status" value="1"/>
</dbReference>
<keyword evidence="5 7" id="KW-0460">Magnesium</keyword>
<name>A0A2T7UHU4_9BURK</name>
<dbReference type="STRING" id="1293045.H663_18350"/>
<comment type="catalytic activity">
    <reaction evidence="7">
        <text>[protein-PII]-uridylyl-L-tyrosine + H2O = [protein-PII]-L-tyrosine + UMP + H(+)</text>
        <dbReference type="Rhea" id="RHEA:48600"/>
        <dbReference type="Rhea" id="RHEA-COMP:12147"/>
        <dbReference type="Rhea" id="RHEA-COMP:12148"/>
        <dbReference type="ChEBI" id="CHEBI:15377"/>
        <dbReference type="ChEBI" id="CHEBI:15378"/>
        <dbReference type="ChEBI" id="CHEBI:46858"/>
        <dbReference type="ChEBI" id="CHEBI:57865"/>
        <dbReference type="ChEBI" id="CHEBI:90602"/>
    </reaction>
</comment>
<dbReference type="GO" id="GO:0008773">
    <property type="term" value="F:[protein-PII] uridylyltransferase activity"/>
    <property type="evidence" value="ECO:0007669"/>
    <property type="project" value="UniProtKB-UniRule"/>
</dbReference>
<comment type="similarity">
    <text evidence="7">Belongs to the GlnD family.</text>
</comment>
<dbReference type="Pfam" id="PF01966">
    <property type="entry name" value="HD"/>
    <property type="match status" value="1"/>
</dbReference>
<keyword evidence="2 7" id="KW-0548">Nucleotidyltransferase</keyword>
<dbReference type="SUPFAM" id="SSF81301">
    <property type="entry name" value="Nucleotidyltransferase"/>
    <property type="match status" value="1"/>
</dbReference>
<dbReference type="SUPFAM" id="SSF55021">
    <property type="entry name" value="ACT-like"/>
    <property type="match status" value="2"/>
</dbReference>
<evidence type="ECO:0000259" key="9">
    <source>
        <dbReference type="PROSITE" id="PS51831"/>
    </source>
</evidence>
<dbReference type="HAMAP" id="MF_00277">
    <property type="entry name" value="PII_uridylyl_transf"/>
    <property type="match status" value="1"/>
</dbReference>
<dbReference type="PANTHER" id="PTHR47320">
    <property type="entry name" value="BIFUNCTIONAL URIDYLYLTRANSFERASE/URIDYLYL-REMOVING ENZYME"/>
    <property type="match status" value="1"/>
</dbReference>
<dbReference type="EC" id="3.1.4.-" evidence="7"/>
<protein>
    <recommendedName>
        <fullName evidence="7">Bifunctional uridylyltransferase/uridylyl-removing enzyme</fullName>
        <shortName evidence="7">UTase/UR</shortName>
    </recommendedName>
    <alternativeName>
        <fullName evidence="7">Bifunctional [protein-PII] modification enzyme</fullName>
    </alternativeName>
    <alternativeName>
        <fullName evidence="7">Bifunctional nitrogen sensor protein</fullName>
    </alternativeName>
    <domain>
        <recommendedName>
            <fullName evidence="7">[Protein-PII] uridylyltransferase</fullName>
            <shortName evidence="7">PII uridylyltransferase</shortName>
            <shortName evidence="7">UTase</shortName>
            <ecNumber evidence="7">2.7.7.59</ecNumber>
        </recommendedName>
    </domain>
    <domain>
        <recommendedName>
            <fullName evidence="7">[Protein-PII]-UMP uridylyl-removing enzyme</fullName>
            <shortName evidence="7">UR</shortName>
            <ecNumber evidence="7">3.1.4.-</ecNumber>
        </recommendedName>
    </domain>
</protein>
<dbReference type="OrthoDB" id="9758038at2"/>
<sequence length="888" mass="99956">MSAQAFSADQANHAAKADLAQLRETYKHDKATVLRSLAQSGALTRGLKQTLRQLSILADGLLIELWQNAGFAANVCLVAVGGFGRAELFPYSDVDVLVLLPDGQSPEASPQLQAQLECFIGSCWDTGLEIGASVRTLSECLAESTKDITVQTSLLESRRVTGNTRLFNEFQKQFEAAMDPQAFLVAKTLEMRQRHTKFEDTPYALEPNCKESPGGLRDLQVILWVARATGLAYSWDELARKGLATPLEARQIKRNEALLGLIRARLHLQAKRREDRLVFDLQTNVAESFGYTSDVTPEGKLALRASEKLMRQYYWAAKAVTQLNQILLLNIEDRLHAQLGESVTGLRPLNERFYEKAGLIEVSSDDLYQKHPHAILETFLMYQVTPGLKGLSARTLRALYNVRAIMNGRFRSDPVNRQTFLKILQQPQGITHAMRLMNETSVLGRYLWVFRRIVGQMQHDLFHAYTVDQHILMVLRNVRRFFMAEHAHEYPFCSQLAGGWDKPWILYTAALFHDIAKGRGGDHSKLGISEVRTFCRQHGVDKVDTQLIEFLVGEHLTMSHVAQKEDLSDPEVIGRFARRVGDERRLTALYLLTVADIRGTSPKVWNAWKGKLLEDLYKSTLRVLGGRAPDANAEVEARKREALIELARHSEPHEGQKALWDTLDVGYFMRHDASDIAWHARHLSRHVARPAKGAPRPIVRARISPVGEGMQVLVYTPDQPDLFARICGHFDQSYFSILDAKIHTTRTGWALDTFQIVPPLPPDHFRELMTMVESGLTQTLEKQGPLPPPTRGRLSRRVKSFPVTPRVTLKPDDKAQSWLLSISASDRIGLLYSIATVLAKHGIDLQLAKISTLGERVEDTFLISGAELQHSKAQIEIETELLKVLQPV</sequence>
<organism evidence="10 11">
    <name type="scientific">Limnohabitans planktonicus II-D5</name>
    <dbReference type="NCBI Taxonomy" id="1293045"/>
    <lineage>
        <taxon>Bacteria</taxon>
        <taxon>Pseudomonadati</taxon>
        <taxon>Pseudomonadota</taxon>
        <taxon>Betaproteobacteria</taxon>
        <taxon>Burkholderiales</taxon>
        <taxon>Comamonadaceae</taxon>
        <taxon>Limnohabitans</taxon>
    </lineage>
</organism>
<comment type="activity regulation">
    <text evidence="7">Uridylyltransferase (UTase) activity is inhibited by glutamine, while glutamine activates uridylyl-removing (UR) activity.</text>
</comment>
<accession>A0A2T7UHU4</accession>
<reference evidence="10" key="1">
    <citation type="submission" date="2017-04" db="EMBL/GenBank/DDBJ databases">
        <title>Unexpected and diverse lifestyles within the genus Limnohabitans.</title>
        <authorList>
            <person name="Kasalicky V."/>
            <person name="Mehrshad M."/>
            <person name="Andrei S.-A."/>
            <person name="Salcher M."/>
            <person name="Kratochvilova H."/>
            <person name="Simek K."/>
            <person name="Ghai R."/>
        </authorList>
    </citation>
    <scope>NUCLEOTIDE SEQUENCE [LARGE SCALE GENOMIC DNA]</scope>
    <source>
        <strain evidence="10">II-D5</strain>
    </source>
</reference>
<dbReference type="SUPFAM" id="SSF109604">
    <property type="entry name" value="HD-domain/PDEase-like"/>
    <property type="match status" value="1"/>
</dbReference>
<comment type="catalytic activity">
    <reaction evidence="7">
        <text>[protein-PII]-L-tyrosine + UTP = [protein-PII]-uridylyl-L-tyrosine + diphosphate</text>
        <dbReference type="Rhea" id="RHEA:13673"/>
        <dbReference type="Rhea" id="RHEA-COMP:12147"/>
        <dbReference type="Rhea" id="RHEA-COMP:12148"/>
        <dbReference type="ChEBI" id="CHEBI:33019"/>
        <dbReference type="ChEBI" id="CHEBI:46398"/>
        <dbReference type="ChEBI" id="CHEBI:46858"/>
        <dbReference type="ChEBI" id="CHEBI:90602"/>
        <dbReference type="EC" id="2.7.7.59"/>
    </reaction>
</comment>
<dbReference type="RefSeq" id="WP_053176097.1">
    <property type="nucleotide sequence ID" value="NZ_LFYT02000002.1"/>
</dbReference>
<feature type="domain" description="HD" evidence="9">
    <location>
        <begin position="467"/>
        <end position="589"/>
    </location>
</feature>
<dbReference type="Pfam" id="PF08335">
    <property type="entry name" value="GlnD_UR_UTase"/>
    <property type="match status" value="1"/>
</dbReference>
<feature type="domain" description="ACT" evidence="8">
    <location>
        <begin position="711"/>
        <end position="787"/>
    </location>
</feature>
<dbReference type="CDD" id="cd05401">
    <property type="entry name" value="NT_GlnE_GlnD_like"/>
    <property type="match status" value="1"/>
</dbReference>
<dbReference type="PANTHER" id="PTHR47320:SF1">
    <property type="entry name" value="BIFUNCTIONAL URIDYLYLTRANSFERASE_URIDYLYL-REMOVING ENZYME"/>
    <property type="match status" value="1"/>
</dbReference>
<feature type="domain" description="ACT" evidence="8">
    <location>
        <begin position="819"/>
        <end position="888"/>
    </location>
</feature>
<dbReference type="SUPFAM" id="SSF81593">
    <property type="entry name" value="Nucleotidyltransferase substrate binding subunit/domain"/>
    <property type="match status" value="1"/>
</dbReference>
<keyword evidence="6 7" id="KW-0511">Multifunctional enzyme</keyword>
<keyword evidence="1 7" id="KW-0808">Transferase</keyword>
<dbReference type="InterPro" id="IPR002912">
    <property type="entry name" value="ACT_dom"/>
</dbReference>
<comment type="cofactor">
    <cofactor evidence="7">
        <name>Mg(2+)</name>
        <dbReference type="ChEBI" id="CHEBI:18420"/>
    </cofactor>
</comment>
<dbReference type="PROSITE" id="PS51831">
    <property type="entry name" value="HD"/>
    <property type="match status" value="1"/>
</dbReference>
<dbReference type="InterPro" id="IPR043519">
    <property type="entry name" value="NT_sf"/>
</dbReference>
<evidence type="ECO:0000256" key="1">
    <source>
        <dbReference type="ARBA" id="ARBA00022679"/>
    </source>
</evidence>